<evidence type="ECO:0000256" key="2">
    <source>
        <dbReference type="ARBA" id="ARBA00022801"/>
    </source>
</evidence>
<evidence type="ECO:0000256" key="3">
    <source>
        <dbReference type="ARBA" id="ARBA00023295"/>
    </source>
</evidence>
<reference evidence="5 6" key="1">
    <citation type="journal article" date="2023" name="bioRxiv">
        <title>Genome report: Whole genome sequence and annotation of Penstemon davidsonii.</title>
        <authorList>
            <person name="Ostevik K.L."/>
            <person name="Alabady M."/>
            <person name="Zhang M."/>
            <person name="Rausher M.D."/>
        </authorList>
    </citation>
    <scope>NUCLEOTIDE SEQUENCE [LARGE SCALE GENOMIC DNA]</scope>
    <source>
        <strain evidence="5">DNT005</strain>
        <tissue evidence="5">Whole leaf</tissue>
    </source>
</reference>
<evidence type="ECO:0000256" key="1">
    <source>
        <dbReference type="ARBA" id="ARBA00010838"/>
    </source>
</evidence>
<gene>
    <name evidence="5" type="ORF">RD792_008826</name>
</gene>
<comment type="similarity">
    <text evidence="1 4">Belongs to the glycosyl hydrolase 1 family.</text>
</comment>
<dbReference type="Gene3D" id="3.20.20.80">
    <property type="entry name" value="Glycosidases"/>
    <property type="match status" value="1"/>
</dbReference>
<evidence type="ECO:0000313" key="5">
    <source>
        <dbReference type="EMBL" id="KAK4486158.1"/>
    </source>
</evidence>
<dbReference type="Pfam" id="PF00232">
    <property type="entry name" value="Glyco_hydro_1"/>
    <property type="match status" value="1"/>
</dbReference>
<dbReference type="PANTHER" id="PTHR10353:SF137">
    <property type="entry name" value="MYROSINASE 3-RELATED"/>
    <property type="match status" value="1"/>
</dbReference>
<keyword evidence="6" id="KW-1185">Reference proteome</keyword>
<name>A0ABR0DBU1_9LAMI</name>
<evidence type="ECO:0008006" key="7">
    <source>
        <dbReference type="Google" id="ProtNLM"/>
    </source>
</evidence>
<keyword evidence="2" id="KW-0378">Hydrolase</keyword>
<dbReference type="InterPro" id="IPR017853">
    <property type="entry name" value="GH"/>
</dbReference>
<protein>
    <recommendedName>
        <fullName evidence="7">Beta-glucosidase</fullName>
    </recommendedName>
</protein>
<dbReference type="SUPFAM" id="SSF51445">
    <property type="entry name" value="(Trans)glycosidases"/>
    <property type="match status" value="1"/>
</dbReference>
<evidence type="ECO:0000256" key="4">
    <source>
        <dbReference type="RuleBase" id="RU003690"/>
    </source>
</evidence>
<dbReference type="Proteomes" id="UP001291926">
    <property type="component" value="Unassembled WGS sequence"/>
</dbReference>
<comment type="caution">
    <text evidence="5">The sequence shown here is derived from an EMBL/GenBank/DDBJ whole genome shotgun (WGS) entry which is preliminary data.</text>
</comment>
<keyword evidence="3" id="KW-0326">Glycosidase</keyword>
<dbReference type="EMBL" id="JAYDYQ010002533">
    <property type="protein sequence ID" value="KAK4486158.1"/>
    <property type="molecule type" value="Genomic_DNA"/>
</dbReference>
<proteinExistence type="inferred from homology"/>
<sequence length="168" mass="19314">MGIPVRSGSVRFGSIREVTPLMQNLNSFYFYNLVYEIYYVYMMDAGVEPFVTMFHFDTPQALEDAYGGFLSSQIVVDFEEYAELLFREFGDRVKYWITVNEPWCLGKFGYANGIFAPGRCSEWMGRNCIGGDSATEPYIVIHNQLLAHATVAKLYRTKYQASLFSYTN</sequence>
<dbReference type="InterPro" id="IPR001360">
    <property type="entry name" value="Glyco_hydro_1"/>
</dbReference>
<evidence type="ECO:0000313" key="6">
    <source>
        <dbReference type="Proteomes" id="UP001291926"/>
    </source>
</evidence>
<organism evidence="5 6">
    <name type="scientific">Penstemon davidsonii</name>
    <dbReference type="NCBI Taxonomy" id="160366"/>
    <lineage>
        <taxon>Eukaryota</taxon>
        <taxon>Viridiplantae</taxon>
        <taxon>Streptophyta</taxon>
        <taxon>Embryophyta</taxon>
        <taxon>Tracheophyta</taxon>
        <taxon>Spermatophyta</taxon>
        <taxon>Magnoliopsida</taxon>
        <taxon>eudicotyledons</taxon>
        <taxon>Gunneridae</taxon>
        <taxon>Pentapetalae</taxon>
        <taxon>asterids</taxon>
        <taxon>lamiids</taxon>
        <taxon>Lamiales</taxon>
        <taxon>Plantaginaceae</taxon>
        <taxon>Cheloneae</taxon>
        <taxon>Penstemon</taxon>
    </lineage>
</organism>
<dbReference type="PANTHER" id="PTHR10353">
    <property type="entry name" value="GLYCOSYL HYDROLASE"/>
    <property type="match status" value="1"/>
</dbReference>
<accession>A0ABR0DBU1</accession>